<evidence type="ECO:0000256" key="1">
    <source>
        <dbReference type="ARBA" id="ARBA00022450"/>
    </source>
</evidence>
<dbReference type="PANTHER" id="PTHR43775">
    <property type="entry name" value="FATTY ACID SYNTHASE"/>
    <property type="match status" value="1"/>
</dbReference>
<feature type="domain" description="Carrier" evidence="7">
    <location>
        <begin position="1633"/>
        <end position="1707"/>
    </location>
</feature>
<dbReference type="Proteomes" id="UP000016924">
    <property type="component" value="Unassembled WGS sequence"/>
</dbReference>
<dbReference type="NCBIfam" id="TIGR04532">
    <property type="entry name" value="PT_fungal_PKS"/>
    <property type="match status" value="1"/>
</dbReference>
<dbReference type="Gene3D" id="3.40.47.10">
    <property type="match status" value="1"/>
</dbReference>
<dbReference type="Gene3D" id="3.40.366.10">
    <property type="entry name" value="Malonyl-Coenzyme A Acyl Carrier Protein, domain 2"/>
    <property type="match status" value="2"/>
</dbReference>
<dbReference type="InterPro" id="IPR036736">
    <property type="entry name" value="ACP-like_sf"/>
</dbReference>
<feature type="region of interest" description="Disordered" evidence="6">
    <location>
        <begin position="1605"/>
        <end position="1627"/>
    </location>
</feature>
<dbReference type="FunFam" id="3.40.366.10:FF:000002">
    <property type="entry name" value="Probable polyketide synthase 2"/>
    <property type="match status" value="1"/>
</dbReference>
<feature type="region of interest" description="C-terminal hotdog fold" evidence="5">
    <location>
        <begin position="1440"/>
        <end position="1589"/>
    </location>
</feature>
<dbReference type="Pfam" id="PF00109">
    <property type="entry name" value="ketoacyl-synt"/>
    <property type="match status" value="1"/>
</dbReference>
<dbReference type="InterPro" id="IPR049900">
    <property type="entry name" value="PKS_mFAS_DH"/>
</dbReference>
<dbReference type="FunFam" id="3.10.129.110:FF:000001">
    <property type="entry name" value="Sterigmatocystin biosynthesis polyketide synthase"/>
    <property type="match status" value="1"/>
</dbReference>
<dbReference type="SUPFAM" id="SSF53901">
    <property type="entry name" value="Thiolase-like"/>
    <property type="match status" value="1"/>
</dbReference>
<evidence type="ECO:0000259" key="9">
    <source>
        <dbReference type="PROSITE" id="PS52019"/>
    </source>
</evidence>
<dbReference type="Gene3D" id="3.10.129.110">
    <property type="entry name" value="Polyketide synthase dehydratase"/>
    <property type="match status" value="1"/>
</dbReference>
<gene>
    <name evidence="10" type="ORF">W97_00496</name>
</gene>
<dbReference type="InterPro" id="IPR016039">
    <property type="entry name" value="Thiolase-like"/>
</dbReference>
<feature type="active site" description="Proton donor; for dehydratase activity" evidence="5">
    <location>
        <position position="1499"/>
    </location>
</feature>
<dbReference type="InterPro" id="IPR006162">
    <property type="entry name" value="Ppantetheine_attach_site"/>
</dbReference>
<dbReference type="InterPro" id="IPR042104">
    <property type="entry name" value="PKS_dehydratase_sf"/>
</dbReference>
<keyword evidence="3" id="KW-0808">Transferase</keyword>
<evidence type="ECO:0000259" key="7">
    <source>
        <dbReference type="PROSITE" id="PS50075"/>
    </source>
</evidence>
<dbReference type="SUPFAM" id="SSF47336">
    <property type="entry name" value="ACP-like"/>
    <property type="match status" value="2"/>
</dbReference>
<dbReference type="FunFam" id="3.40.47.10:FF:000031">
    <property type="entry name" value="Sterigmatocystin biosynthesis polyketide synthase"/>
    <property type="match status" value="1"/>
</dbReference>
<reference evidence="11" key="1">
    <citation type="submission" date="2012-06" db="EMBL/GenBank/DDBJ databases">
        <title>The genome sequence of Coniosporium apollinis CBS 100218.</title>
        <authorList>
            <consortium name="The Broad Institute Genome Sequencing Platform"/>
            <person name="Cuomo C."/>
            <person name="Gorbushina A."/>
            <person name="Noack S."/>
            <person name="Walker B."/>
            <person name="Young S.K."/>
            <person name="Zeng Q."/>
            <person name="Gargeya S."/>
            <person name="Fitzgerald M."/>
            <person name="Haas B."/>
            <person name="Abouelleil A."/>
            <person name="Alvarado L."/>
            <person name="Arachchi H.M."/>
            <person name="Berlin A.M."/>
            <person name="Chapman S.B."/>
            <person name="Goldberg J."/>
            <person name="Griggs A."/>
            <person name="Gujja S."/>
            <person name="Hansen M."/>
            <person name="Howarth C."/>
            <person name="Imamovic A."/>
            <person name="Larimer J."/>
            <person name="McCowan C."/>
            <person name="Montmayeur A."/>
            <person name="Murphy C."/>
            <person name="Neiman D."/>
            <person name="Pearson M."/>
            <person name="Priest M."/>
            <person name="Roberts A."/>
            <person name="Saif S."/>
            <person name="Shea T."/>
            <person name="Sisk P."/>
            <person name="Sykes S."/>
            <person name="Wortman J."/>
            <person name="Nusbaum C."/>
            <person name="Birren B."/>
        </authorList>
    </citation>
    <scope>NUCLEOTIDE SEQUENCE [LARGE SCALE GENOMIC DNA]</scope>
    <source>
        <strain evidence="11">CBS 100218</strain>
    </source>
</reference>
<dbReference type="InterPro" id="IPR016036">
    <property type="entry name" value="Malonyl_transacylase_ACP-bd"/>
</dbReference>
<accession>R7YHB3</accession>
<dbReference type="Pfam" id="PF02801">
    <property type="entry name" value="Ketoacyl-synt_C"/>
    <property type="match status" value="1"/>
</dbReference>
<evidence type="ECO:0000256" key="6">
    <source>
        <dbReference type="SAM" id="MobiDB-lite"/>
    </source>
</evidence>
<dbReference type="InterPro" id="IPR001031">
    <property type="entry name" value="Thioesterase"/>
</dbReference>
<dbReference type="Pfam" id="PF00698">
    <property type="entry name" value="Acyl_transf_1"/>
    <property type="match status" value="1"/>
</dbReference>
<sequence length="2118" mass="229568">MVVNIRVLLFGDQSKDVSSDLRELVSVKDNPLLLSFFEKAYITLRDEVARDPRTARDLPGFTSVENLLWRYSESGVRHPAIESALACIYQIASLLRYLGDGSEEYPSAENTRLVGSCTGLLTAAAVSCSRTYLDLVNMSVEILKIAFRVGAQVAEAGDELEQTSTNSASWSAIFPGIDKEAAFMAHEDFCTTHGIPPASGLFVSATSSNAVTISGPPHILDELIKSGSTKSNRPVRLPIYGPYHAPHFYNNSSLASILESLSQDAESSRTPRIPIISNDGRDVYQVSSVEQLLKEVLQDILLKPLNWERICENCGLSLQAAGAEQGQVVPIGANNGANSMVNALKQHGEFQISLDDRRGTEPDKSDGSKIAIVGMSGRFPDAASPSAFWDLLKQGLDVHREIPKDRFDAQAHVDPTGKQKNTSHTPFGCFIEDPGLFDARFFNMSPKEATQTDPMHRLALTTAYEALEMSGYVPNRTPSTIVDRIGTFYGQTSDDWREIQDGQNIQTYFIPGGVRAFAPGRINYHFKFSGPSFSVDTACSSSLAAINIACNSLWQGDCDTAVAGGLNVLTNPDIFAGLSRGQFLSKTGNCKTFDDQADGYCRGDGVGTVILKRLEDAEADKDPILAVILGTGTNHSAEAVSITHPHAGAQEYLFKKVLSEASLDPHDVSYVEMHGTGTQAGDGIEMKSVLGAFAPENRKRRPDQPLYLGSVKSNVGHGEAASGITALVKILLMLDNNLIPPHCGIKTKINHTFPDLDARNVHISLGGSTPWHRPEGGKRSLFLNNFSAAGGNTSLIMEDAPLSITGSQEDTRSTAVIAVSGKCKSSLIGNVENLIQYLSKNPSTDLSNLSYTTTARRIHYAYRAAVAGSDLPAIKAALKRSISSEITSVSSSKPPVVFAFTGQGSHYSAMGKTFFDTISQFRSDVQRFDLLVQSQGFPSVLPLIDGSADIETLGPLTVQLGAVCVQMALVRLWETWGIKPAVVIGYSLGEYAALYAADVLSISDTIFLAGTRAKLLETHCTKHTHAMLAVPASTSDLEGTIDGDTFEVACVNGPKATVISGKSTDVDRLHEDLTSQGMKCTKLEVPFAFHSAQVEPALQEFEAAAAGVTFNNPDVPVISPLLSSVVTDNQTFNAPYLARHCRRTVNFLGGLHAKGAGAIADNTVFVEVGSHPVCSGMIKATLGSSTTAVPSLRRGEDVWKVISGSLCALHTAGLDINWNSYHQDFSGSSRTLRLPTYAWDSKNYWIDYTNNWTLTKGEFLRVSDAEKQQKKTLSTTSVHRVVEEEFKGQECTVVTETDIARPDLEETIKGHLVNGSALCSSAVYADMALTIADYIHRQFEPENEDFAMNCSSMVVDKPLVAKCGDTPQLLRTSSTADLSRELCEITFYSANAEGEKTVEHAKCKVQYGDATRWSSEWARQRYLVQPQVDRLLQGVEKGNLSRLRRKMAYKLFSALVDYQDVYKGMAEVVLDSPNREGTARVELPMGKSEEFFVAPYHIDSLCHLAGFIMNANDELDSTKTVFVNHGWDSLRFAEKPLPHKTYYSYVRMQPASPDSKDYVGDVYVFDTDGKIIGQIGGLEFQFLPKQTLDRVLPPVGAAKSSARVATTKAAPKPQKAVSKPPPRPKAAVTAASPSVMSRALDIMAEEIGVPATELADDNELSALGIDSLLSLTISGKFREILEIEVPSTLFVDCQTIKEVKDFFAQHNSAGPGEIETSSSDSAEISGTTTPASQDSMTSLSEIGDEEPTKGGDDVTAIREAMSEETGVPHSDITSSTKLADIGIDSLMSLQILGSLREEHGLDLPPTFFGDHQTFADIEKARGGSAKPALPPQSETMSTEQIIAEEISRSNLGPNPPSATSVLLQGSTKTASQTLFLFPDGSGSATSYATIPPIAPDNVAVVGLNCPFMKTPTSFNCGIDGVVSLYLNEIRRRQPHGPYVLGGWSAGGICAYEACMQLQAVGETVEKLIFFNVPCPLPPQALPSRLHQFFDTIGLLGPEGKAPNWLVPHFESSIRNLSAYRPAAMDPSKGPIPKTYTIMAQDGVCRFDTDPRPEMRPEDPPHMRWLLFNRTDFGPIGWEALLGQENIVSLESIANANHFTMMREPGVNELPARIREALK</sequence>
<dbReference type="PANTHER" id="PTHR43775:SF37">
    <property type="entry name" value="SI:DKEY-61P9.11"/>
    <property type="match status" value="1"/>
</dbReference>
<evidence type="ECO:0000313" key="11">
    <source>
        <dbReference type="Proteomes" id="UP000016924"/>
    </source>
</evidence>
<dbReference type="STRING" id="1168221.R7YHB3"/>
<evidence type="ECO:0000259" key="8">
    <source>
        <dbReference type="PROSITE" id="PS52004"/>
    </source>
</evidence>
<dbReference type="Gene3D" id="3.30.70.3290">
    <property type="match status" value="1"/>
</dbReference>
<dbReference type="InterPro" id="IPR001227">
    <property type="entry name" value="Ac_transferase_dom_sf"/>
</dbReference>
<dbReference type="GO" id="GO:0004312">
    <property type="term" value="F:fatty acid synthase activity"/>
    <property type="evidence" value="ECO:0007669"/>
    <property type="project" value="TreeGrafter"/>
</dbReference>
<protein>
    <recommendedName>
        <fullName evidence="12">Polyketide synthase</fullName>
    </recommendedName>
</protein>
<dbReference type="InterPro" id="IPR014043">
    <property type="entry name" value="Acyl_transferase_dom"/>
</dbReference>
<evidence type="ECO:0000313" key="10">
    <source>
        <dbReference type="EMBL" id="EON61283.1"/>
    </source>
</evidence>
<dbReference type="InterPro" id="IPR050091">
    <property type="entry name" value="PKS_NRPS_Biosynth_Enz"/>
</dbReference>
<evidence type="ECO:0000256" key="5">
    <source>
        <dbReference type="PROSITE-ProRule" id="PRU01363"/>
    </source>
</evidence>
<dbReference type="InterPro" id="IPR032088">
    <property type="entry name" value="SAT"/>
</dbReference>
<evidence type="ECO:0000256" key="2">
    <source>
        <dbReference type="ARBA" id="ARBA00022553"/>
    </source>
</evidence>
<dbReference type="PROSITE" id="PS50075">
    <property type="entry name" value="CARRIER"/>
    <property type="match status" value="2"/>
</dbReference>
<feature type="domain" description="Carrier" evidence="7">
    <location>
        <begin position="1748"/>
        <end position="1825"/>
    </location>
</feature>
<dbReference type="OMA" id="YEAMEMS"/>
<dbReference type="InterPro" id="IPR020806">
    <property type="entry name" value="PKS_PP-bd"/>
</dbReference>
<dbReference type="GO" id="GO:0004315">
    <property type="term" value="F:3-oxoacyl-[acyl-carrier-protein] synthase activity"/>
    <property type="evidence" value="ECO:0007669"/>
    <property type="project" value="InterPro"/>
</dbReference>
<dbReference type="GO" id="GO:0031177">
    <property type="term" value="F:phosphopantetheine binding"/>
    <property type="evidence" value="ECO:0007669"/>
    <property type="project" value="InterPro"/>
</dbReference>
<dbReference type="PROSITE" id="PS00012">
    <property type="entry name" value="PHOSPHOPANTETHEINE"/>
    <property type="match status" value="2"/>
</dbReference>
<dbReference type="EMBL" id="JH767555">
    <property type="protein sequence ID" value="EON61283.1"/>
    <property type="molecule type" value="Genomic_DNA"/>
</dbReference>
<dbReference type="InterPro" id="IPR029058">
    <property type="entry name" value="AB_hydrolase_fold"/>
</dbReference>
<dbReference type="Gene3D" id="1.10.1200.10">
    <property type="entry name" value="ACP-like"/>
    <property type="match status" value="2"/>
</dbReference>
<dbReference type="Pfam" id="PF14765">
    <property type="entry name" value="PS-DH"/>
    <property type="match status" value="1"/>
</dbReference>
<dbReference type="Pfam" id="PF00550">
    <property type="entry name" value="PP-binding"/>
    <property type="match status" value="2"/>
</dbReference>
<dbReference type="SMART" id="SM00823">
    <property type="entry name" value="PKS_PP"/>
    <property type="match status" value="2"/>
</dbReference>
<dbReference type="InterPro" id="IPR014031">
    <property type="entry name" value="Ketoacyl_synth_C"/>
</dbReference>
<dbReference type="PROSITE" id="PS52019">
    <property type="entry name" value="PKS_MFAS_DH"/>
    <property type="match status" value="1"/>
</dbReference>
<dbReference type="RefSeq" id="XP_007776600.1">
    <property type="nucleotide sequence ID" value="XM_007778410.1"/>
</dbReference>
<dbReference type="GeneID" id="19897807"/>
<organism evidence="10 11">
    <name type="scientific">Coniosporium apollinis (strain CBS 100218)</name>
    <name type="common">Rock-inhabiting black yeast</name>
    <dbReference type="NCBI Taxonomy" id="1168221"/>
    <lineage>
        <taxon>Eukaryota</taxon>
        <taxon>Fungi</taxon>
        <taxon>Dikarya</taxon>
        <taxon>Ascomycota</taxon>
        <taxon>Pezizomycotina</taxon>
        <taxon>Dothideomycetes</taxon>
        <taxon>Dothideomycetes incertae sedis</taxon>
        <taxon>Coniosporium</taxon>
    </lineage>
</organism>
<feature type="region of interest" description="N-terminal hotdog fold" evidence="5">
    <location>
        <begin position="1279"/>
        <end position="1412"/>
    </location>
</feature>
<dbReference type="Pfam" id="PF00975">
    <property type="entry name" value="Thioesterase"/>
    <property type="match status" value="1"/>
</dbReference>
<name>R7YHB3_CONA1</name>
<keyword evidence="4" id="KW-0511">Multifunctional enzyme</keyword>
<dbReference type="OrthoDB" id="329835at2759"/>
<evidence type="ECO:0000256" key="3">
    <source>
        <dbReference type="ARBA" id="ARBA00022679"/>
    </source>
</evidence>
<dbReference type="Gene3D" id="3.40.50.1820">
    <property type="entry name" value="alpha/beta hydrolase"/>
    <property type="match status" value="1"/>
</dbReference>
<evidence type="ECO:0000256" key="4">
    <source>
        <dbReference type="ARBA" id="ARBA00023268"/>
    </source>
</evidence>
<dbReference type="InterPro" id="IPR009081">
    <property type="entry name" value="PP-bd_ACP"/>
</dbReference>
<dbReference type="eggNOG" id="KOG1202">
    <property type="taxonomic scope" value="Eukaryota"/>
</dbReference>
<feature type="active site" description="Proton acceptor; for dehydratase activity" evidence="5">
    <location>
        <position position="1311"/>
    </location>
</feature>
<feature type="region of interest" description="Disordered" evidence="6">
    <location>
        <begin position="1707"/>
        <end position="1752"/>
    </location>
</feature>
<feature type="domain" description="PKS/mFAS DH" evidence="9">
    <location>
        <begin position="1279"/>
        <end position="1589"/>
    </location>
</feature>
<dbReference type="SMART" id="SM00827">
    <property type="entry name" value="PKS_AT"/>
    <property type="match status" value="1"/>
</dbReference>
<dbReference type="InterPro" id="IPR020841">
    <property type="entry name" value="PKS_Beta-ketoAc_synthase_dom"/>
</dbReference>
<dbReference type="Pfam" id="PF22621">
    <property type="entry name" value="CurL-like_PKS_C"/>
    <property type="match status" value="1"/>
</dbReference>
<dbReference type="FunFam" id="1.10.1200.10:FF:000011">
    <property type="entry name" value="Sterigmatocystin biosynthesis polyketide synthase"/>
    <property type="match status" value="1"/>
</dbReference>
<dbReference type="InterPro" id="IPR049551">
    <property type="entry name" value="PKS_DH_C"/>
</dbReference>
<keyword evidence="1" id="KW-0596">Phosphopantetheine</keyword>
<dbReference type="InterPro" id="IPR030918">
    <property type="entry name" value="PT_fungal_PKS"/>
</dbReference>
<dbReference type="CDD" id="cd00833">
    <property type="entry name" value="PKS"/>
    <property type="match status" value="1"/>
</dbReference>
<dbReference type="Pfam" id="PF16073">
    <property type="entry name" value="SAT"/>
    <property type="match status" value="1"/>
</dbReference>
<dbReference type="GO" id="GO:0006633">
    <property type="term" value="P:fatty acid biosynthetic process"/>
    <property type="evidence" value="ECO:0007669"/>
    <property type="project" value="InterPro"/>
</dbReference>
<dbReference type="HOGENOM" id="CLU_000022_6_0_1"/>
<dbReference type="PROSITE" id="PS00606">
    <property type="entry name" value="KS3_1"/>
    <property type="match status" value="1"/>
</dbReference>
<feature type="compositionally biased region" description="Polar residues" evidence="6">
    <location>
        <begin position="1715"/>
        <end position="1740"/>
    </location>
</feature>
<dbReference type="SUPFAM" id="SSF55048">
    <property type="entry name" value="Probable ACP-binding domain of malonyl-CoA ACP transacylase"/>
    <property type="match status" value="1"/>
</dbReference>
<feature type="compositionally biased region" description="Low complexity" evidence="6">
    <location>
        <begin position="1605"/>
        <end position="1616"/>
    </location>
</feature>
<dbReference type="InterPro" id="IPR014030">
    <property type="entry name" value="Ketoacyl_synth_N"/>
</dbReference>
<proteinExistence type="predicted"/>
<keyword evidence="11" id="KW-1185">Reference proteome</keyword>
<dbReference type="PROSITE" id="PS52004">
    <property type="entry name" value="KS3_2"/>
    <property type="match status" value="1"/>
</dbReference>
<dbReference type="SUPFAM" id="SSF52151">
    <property type="entry name" value="FabD/lysophospholipase-like"/>
    <property type="match status" value="1"/>
</dbReference>
<evidence type="ECO:0008006" key="12">
    <source>
        <dbReference type="Google" id="ProtNLM"/>
    </source>
</evidence>
<dbReference type="GO" id="GO:0044550">
    <property type="term" value="P:secondary metabolite biosynthetic process"/>
    <property type="evidence" value="ECO:0007669"/>
    <property type="project" value="UniProtKB-ARBA"/>
</dbReference>
<keyword evidence="2" id="KW-0597">Phosphoprotein</keyword>
<dbReference type="SMART" id="SM00825">
    <property type="entry name" value="PKS_KS"/>
    <property type="match status" value="1"/>
</dbReference>
<dbReference type="InterPro" id="IPR016035">
    <property type="entry name" value="Acyl_Trfase/lysoPLipase"/>
</dbReference>
<feature type="domain" description="Ketosynthase family 3 (KS3)" evidence="8">
    <location>
        <begin position="367"/>
        <end position="799"/>
    </location>
</feature>
<dbReference type="SUPFAM" id="SSF53474">
    <property type="entry name" value="alpha/beta-Hydrolases"/>
    <property type="match status" value="1"/>
</dbReference>
<dbReference type="InterPro" id="IPR018201">
    <property type="entry name" value="Ketoacyl_synth_AS"/>
</dbReference>